<keyword evidence="2" id="KW-0472">Membrane</keyword>
<keyword evidence="2" id="KW-0812">Transmembrane</keyword>
<dbReference type="InterPro" id="IPR022062">
    <property type="entry name" value="DUF3618"/>
</dbReference>
<dbReference type="EMBL" id="JAROCF010000001">
    <property type="protein sequence ID" value="MDN4613578.1"/>
    <property type="molecule type" value="Genomic_DNA"/>
</dbReference>
<evidence type="ECO:0000313" key="4">
    <source>
        <dbReference type="Proteomes" id="UP001174208"/>
    </source>
</evidence>
<proteinExistence type="predicted"/>
<dbReference type="Pfam" id="PF12277">
    <property type="entry name" value="DUF3618"/>
    <property type="match status" value="1"/>
</dbReference>
<comment type="caution">
    <text evidence="3">The sequence shown here is derived from an EMBL/GenBank/DDBJ whole genome shotgun (WGS) entry which is preliminary data.</text>
</comment>
<gene>
    <name evidence="3" type="ORF">P5G50_03845</name>
</gene>
<accession>A0ABT8K7Z5</accession>
<sequence>MTSTTTPQLSRQGERPAGRPPIPAGAGINTLKLDIEVTRDELASTLDDLFATFNPRVQIRSHPTFFIGLFLAIAGGAAGIAVLLTRRRGRAR</sequence>
<name>A0ABT8K7Z5_9MICO</name>
<evidence type="ECO:0000256" key="1">
    <source>
        <dbReference type="SAM" id="MobiDB-lite"/>
    </source>
</evidence>
<feature type="region of interest" description="Disordered" evidence="1">
    <location>
        <begin position="1"/>
        <end position="27"/>
    </location>
</feature>
<reference evidence="3" key="1">
    <citation type="submission" date="2023-06" db="EMBL/GenBank/DDBJ databases">
        <title>MT1 and MT2 Draft Genomes of Novel Species.</title>
        <authorList>
            <person name="Venkateswaran K."/>
        </authorList>
    </citation>
    <scope>NUCLEOTIDE SEQUENCE</scope>
    <source>
        <strain evidence="3">F6_8S_P_1B</strain>
    </source>
</reference>
<dbReference type="Proteomes" id="UP001174208">
    <property type="component" value="Unassembled WGS sequence"/>
</dbReference>
<keyword evidence="2" id="KW-1133">Transmembrane helix</keyword>
<protein>
    <submittedName>
        <fullName evidence="3">DUF3618 domain-containing protein</fullName>
    </submittedName>
</protein>
<dbReference type="RefSeq" id="WP_301211804.1">
    <property type="nucleotide sequence ID" value="NZ_JAROCF010000001.1"/>
</dbReference>
<feature type="transmembrane region" description="Helical" evidence="2">
    <location>
        <begin position="65"/>
        <end position="84"/>
    </location>
</feature>
<evidence type="ECO:0000313" key="3">
    <source>
        <dbReference type="EMBL" id="MDN4613578.1"/>
    </source>
</evidence>
<organism evidence="3 4">
    <name type="scientific">Leifsonia williamsii</name>
    <dbReference type="NCBI Taxonomy" id="3035919"/>
    <lineage>
        <taxon>Bacteria</taxon>
        <taxon>Bacillati</taxon>
        <taxon>Actinomycetota</taxon>
        <taxon>Actinomycetes</taxon>
        <taxon>Micrococcales</taxon>
        <taxon>Microbacteriaceae</taxon>
        <taxon>Leifsonia</taxon>
    </lineage>
</organism>
<feature type="compositionally biased region" description="Polar residues" evidence="1">
    <location>
        <begin position="1"/>
        <end position="11"/>
    </location>
</feature>
<evidence type="ECO:0000256" key="2">
    <source>
        <dbReference type="SAM" id="Phobius"/>
    </source>
</evidence>
<keyword evidence="4" id="KW-1185">Reference proteome</keyword>